<proteinExistence type="predicted"/>
<keyword evidence="3" id="KW-1185">Reference proteome</keyword>
<name>A0A1S1M0L7_MYCCH</name>
<dbReference type="AlphaFoldDB" id="A0A1S1M0L7"/>
<protein>
    <submittedName>
        <fullName evidence="2">Methyltransferase</fullName>
    </submittedName>
</protein>
<feature type="domain" description="Methyltransferase type 11" evidence="1">
    <location>
        <begin position="101"/>
        <end position="197"/>
    </location>
</feature>
<evidence type="ECO:0000313" key="3">
    <source>
        <dbReference type="Proteomes" id="UP000179441"/>
    </source>
</evidence>
<sequence>MSTSTLPEISAAARAASLLDQHRVARVEATGDGYFDVLGRDAPPIHNIAQWLMRTKFYSTGYQLVRPIGLRLASGIRAPGRDKDRQRIAHWLGLRPGHTILDIGCGPGNFTGWFGAQVFPAGLAVGVDASRQMLRRAVADNSGPCVAYVRADAEHLPFADNVADAVTCLAALYLINEPFLAIQELVRVLAPGGKLAILTSLAPGGVSQSLRGRVMYKTSGVRMFGREEITGFLHGAGLTGVTQHVEGLAQFIIATKANPAVV</sequence>
<keyword evidence="2" id="KW-0489">Methyltransferase</keyword>
<dbReference type="SUPFAM" id="SSF53335">
    <property type="entry name" value="S-adenosyl-L-methionine-dependent methyltransferases"/>
    <property type="match status" value="1"/>
</dbReference>
<gene>
    <name evidence="2" type="ORF">BKG84_07020</name>
</gene>
<dbReference type="PANTHER" id="PTHR43591">
    <property type="entry name" value="METHYLTRANSFERASE"/>
    <property type="match status" value="1"/>
</dbReference>
<dbReference type="RefSeq" id="WP_070926132.1">
    <property type="nucleotide sequence ID" value="NZ_CP050145.1"/>
</dbReference>
<reference evidence="2 3" key="1">
    <citation type="submission" date="2016-10" db="EMBL/GenBank/DDBJ databases">
        <title>Evaluation of Human, Veterinary and Environmental Mycobacterium chelonae Isolates by Core Genome Phylogenomic Analysis, Targeted Gene Comparison, and Anti-microbial Susceptibility Patterns: A Tale of Mistaken Identities.</title>
        <authorList>
            <person name="Fogelson S.B."/>
            <person name="Camus A.C."/>
            <person name="Lorenz W."/>
            <person name="Vasireddy R."/>
            <person name="Vasireddy S."/>
            <person name="Smith T."/>
            <person name="Brown-Elliott B.A."/>
            <person name="Wallace R.J.Jr."/>
            <person name="Hasan N.A."/>
            <person name="Reischl U."/>
            <person name="Sanchez S."/>
        </authorList>
    </citation>
    <scope>NUCLEOTIDE SEQUENCE [LARGE SCALE GENOMIC DNA]</scope>
    <source>
        <strain evidence="2 3">15518</strain>
    </source>
</reference>
<accession>A0A1S1M0L7</accession>
<organism evidence="2 3">
    <name type="scientific">Mycobacteroides chelonae</name>
    <name type="common">Mycobacterium chelonae</name>
    <dbReference type="NCBI Taxonomy" id="1774"/>
    <lineage>
        <taxon>Bacteria</taxon>
        <taxon>Bacillati</taxon>
        <taxon>Actinomycetota</taxon>
        <taxon>Actinomycetes</taxon>
        <taxon>Mycobacteriales</taxon>
        <taxon>Mycobacteriaceae</taxon>
        <taxon>Mycobacteroides</taxon>
    </lineage>
</organism>
<evidence type="ECO:0000313" key="2">
    <source>
        <dbReference type="EMBL" id="OHU78179.1"/>
    </source>
</evidence>
<dbReference type="InterPro" id="IPR029063">
    <property type="entry name" value="SAM-dependent_MTases_sf"/>
</dbReference>
<evidence type="ECO:0000259" key="1">
    <source>
        <dbReference type="Pfam" id="PF08241"/>
    </source>
</evidence>
<dbReference type="CDD" id="cd02440">
    <property type="entry name" value="AdoMet_MTases"/>
    <property type="match status" value="1"/>
</dbReference>
<dbReference type="EMBL" id="MLIS01000001">
    <property type="protein sequence ID" value="OHU78179.1"/>
    <property type="molecule type" value="Genomic_DNA"/>
</dbReference>
<dbReference type="Gene3D" id="3.40.50.150">
    <property type="entry name" value="Vaccinia Virus protein VP39"/>
    <property type="match status" value="1"/>
</dbReference>
<keyword evidence="2" id="KW-0808">Transferase</keyword>
<dbReference type="PANTHER" id="PTHR43591:SF24">
    <property type="entry name" value="2-METHOXY-6-POLYPRENYL-1,4-BENZOQUINOL METHYLASE, MITOCHONDRIAL"/>
    <property type="match status" value="1"/>
</dbReference>
<dbReference type="InterPro" id="IPR013216">
    <property type="entry name" value="Methyltransf_11"/>
</dbReference>
<dbReference type="GO" id="GO:0008757">
    <property type="term" value="F:S-adenosylmethionine-dependent methyltransferase activity"/>
    <property type="evidence" value="ECO:0007669"/>
    <property type="project" value="InterPro"/>
</dbReference>
<dbReference type="Proteomes" id="UP000179441">
    <property type="component" value="Unassembled WGS sequence"/>
</dbReference>
<dbReference type="GO" id="GO:0032259">
    <property type="term" value="P:methylation"/>
    <property type="evidence" value="ECO:0007669"/>
    <property type="project" value="UniProtKB-KW"/>
</dbReference>
<comment type="caution">
    <text evidence="2">The sequence shown here is derived from an EMBL/GenBank/DDBJ whole genome shotgun (WGS) entry which is preliminary data.</text>
</comment>
<dbReference type="Pfam" id="PF08241">
    <property type="entry name" value="Methyltransf_11"/>
    <property type="match status" value="1"/>
</dbReference>